<sequence length="313" mass="34139">MIGGERLKTINNERGGVLVFVVIGMLAMIALTGLVIDGGMLYMEKSHLKKVANAAVLSGAQELKMQDDDENTSEKMIKEIVDDIVAAHNETNSLENCHVYNDQKVIVEMSKQVPLAFSTLFGIDFATVKVRSVAEIGQIGSAYGVAPLGVDESIALNFMQEYKLKVDQTEVDSGNFGILALGGPGAQTYEYNLKYGYPEKVSIGDVIDTQTGNIAGKTRSGVQEKVNACNWSPGMQYSRDCERIILVNVYKPYQVDQNQVKQVQVTGFAYFFITKPMAENDTSVTGMFIKMAGKGEIEAAAKNKGAYGIRLTE</sequence>
<accession>A0A263BX38</accession>
<dbReference type="Pfam" id="PF13400">
    <property type="entry name" value="Tad"/>
    <property type="match status" value="1"/>
</dbReference>
<gene>
    <name evidence="3" type="ORF">CIB95_00740</name>
</gene>
<keyword evidence="1" id="KW-0812">Transmembrane</keyword>
<comment type="caution">
    <text evidence="3">The sequence shown here is derived from an EMBL/GenBank/DDBJ whole genome shotgun (WGS) entry which is preliminary data.</text>
</comment>
<dbReference type="Proteomes" id="UP000217083">
    <property type="component" value="Unassembled WGS sequence"/>
</dbReference>
<keyword evidence="4" id="KW-1185">Reference proteome</keyword>
<proteinExistence type="predicted"/>
<keyword evidence="1" id="KW-0472">Membrane</keyword>
<organism evidence="3 4">
    <name type="scientific">Lottiidibacillus patelloidae</name>
    <dbReference type="NCBI Taxonomy" id="2670334"/>
    <lineage>
        <taxon>Bacteria</taxon>
        <taxon>Bacillati</taxon>
        <taxon>Bacillota</taxon>
        <taxon>Bacilli</taxon>
        <taxon>Bacillales</taxon>
        <taxon>Bacillaceae</taxon>
        <taxon>Lottiidibacillus</taxon>
    </lineage>
</organism>
<protein>
    <recommendedName>
        <fullName evidence="2">Putative Flp pilus-assembly TadG-like N-terminal domain-containing protein</fullName>
    </recommendedName>
</protein>
<evidence type="ECO:0000259" key="2">
    <source>
        <dbReference type="Pfam" id="PF13400"/>
    </source>
</evidence>
<dbReference type="InterPro" id="IPR028087">
    <property type="entry name" value="Tad_N"/>
</dbReference>
<dbReference type="AlphaFoldDB" id="A0A263BX38"/>
<reference evidence="4" key="1">
    <citation type="submission" date="2017-08" db="EMBL/GenBank/DDBJ databases">
        <authorList>
            <person name="Huang Z."/>
        </authorList>
    </citation>
    <scope>NUCLEOTIDE SEQUENCE [LARGE SCALE GENOMIC DNA]</scope>
    <source>
        <strain evidence="4">SA5d-4</strain>
    </source>
</reference>
<reference evidence="3 4" key="2">
    <citation type="submission" date="2017-09" db="EMBL/GenBank/DDBJ databases">
        <title>Bacillus patelloidae sp. nov., isolated from the intestinal tract of a marine limpet.</title>
        <authorList>
            <person name="Liu R."/>
            <person name="Dong C."/>
            <person name="Shao Z."/>
        </authorList>
    </citation>
    <scope>NUCLEOTIDE SEQUENCE [LARGE SCALE GENOMIC DNA]</scope>
    <source>
        <strain evidence="3 4">SA5d-4</strain>
    </source>
</reference>
<feature type="domain" description="Putative Flp pilus-assembly TadG-like N-terminal" evidence="2">
    <location>
        <begin position="15"/>
        <end position="61"/>
    </location>
</feature>
<evidence type="ECO:0000256" key="1">
    <source>
        <dbReference type="SAM" id="Phobius"/>
    </source>
</evidence>
<feature type="transmembrane region" description="Helical" evidence="1">
    <location>
        <begin position="17"/>
        <end position="42"/>
    </location>
</feature>
<keyword evidence="1" id="KW-1133">Transmembrane helix</keyword>
<evidence type="ECO:0000313" key="4">
    <source>
        <dbReference type="Proteomes" id="UP000217083"/>
    </source>
</evidence>
<dbReference type="EMBL" id="NPIA01000001">
    <property type="protein sequence ID" value="OZM58138.1"/>
    <property type="molecule type" value="Genomic_DNA"/>
</dbReference>
<evidence type="ECO:0000313" key="3">
    <source>
        <dbReference type="EMBL" id="OZM58138.1"/>
    </source>
</evidence>
<name>A0A263BX38_9BACI</name>